<feature type="transmembrane region" description="Helical" evidence="1">
    <location>
        <begin position="191"/>
        <end position="212"/>
    </location>
</feature>
<dbReference type="RefSeq" id="WP_067893242.1">
    <property type="nucleotide sequence ID" value="NZ_VSFG01000007.1"/>
</dbReference>
<reference evidence="2 3" key="1">
    <citation type="submission" date="2019-08" db="EMBL/GenBank/DDBJ databases">
        <title>Actinomadura sp. nov. CYP1-5 isolated from mountain soil.</title>
        <authorList>
            <person name="Songsumanus A."/>
            <person name="Kuncharoen N."/>
            <person name="Kudo T."/>
            <person name="Yuki M."/>
            <person name="Igarashi Y."/>
            <person name="Tanasupawat S."/>
        </authorList>
    </citation>
    <scope>NUCLEOTIDE SEQUENCE [LARGE SCALE GENOMIC DNA]</scope>
    <source>
        <strain evidence="2 3">JCM 14158</strain>
    </source>
</reference>
<evidence type="ECO:0000313" key="3">
    <source>
        <dbReference type="Proteomes" id="UP000323380"/>
    </source>
</evidence>
<keyword evidence="1" id="KW-0472">Membrane</keyword>
<keyword evidence="1" id="KW-1133">Transmembrane helix</keyword>
<gene>
    <name evidence="2" type="ORF">FXF69_30030</name>
</gene>
<keyword evidence="3" id="KW-1185">Reference proteome</keyword>
<evidence type="ECO:0000313" key="2">
    <source>
        <dbReference type="EMBL" id="TYB42991.1"/>
    </source>
</evidence>
<protein>
    <recommendedName>
        <fullName evidence="4">DMT family transporter</fullName>
    </recommendedName>
</protein>
<keyword evidence="1" id="KW-0812">Transmembrane</keyword>
<feature type="transmembrane region" description="Helical" evidence="1">
    <location>
        <begin position="47"/>
        <end position="66"/>
    </location>
</feature>
<dbReference type="NCBIfam" id="NF038012">
    <property type="entry name" value="DMT_1"/>
    <property type="match status" value="1"/>
</dbReference>
<dbReference type="PANTHER" id="PTHR40761">
    <property type="entry name" value="CONSERVED INTEGRAL MEMBRANE ALANINE VALINE AND LEUCINE RICH PROTEIN-RELATED"/>
    <property type="match status" value="1"/>
</dbReference>
<dbReference type="Proteomes" id="UP000323380">
    <property type="component" value="Unassembled WGS sequence"/>
</dbReference>
<feature type="transmembrane region" description="Helical" evidence="1">
    <location>
        <begin position="160"/>
        <end position="179"/>
    </location>
</feature>
<comment type="caution">
    <text evidence="2">The sequence shown here is derived from an EMBL/GenBank/DDBJ whole genome shotgun (WGS) entry which is preliminary data.</text>
</comment>
<name>A0A5D0NFM7_9ACTN</name>
<dbReference type="EMBL" id="VSFG01000007">
    <property type="protein sequence ID" value="TYB42991.1"/>
    <property type="molecule type" value="Genomic_DNA"/>
</dbReference>
<feature type="transmembrane region" description="Helical" evidence="1">
    <location>
        <begin position="253"/>
        <end position="272"/>
    </location>
</feature>
<dbReference type="STRING" id="1220554.GCA_001552135_03922"/>
<proteinExistence type="predicted"/>
<feature type="transmembrane region" description="Helical" evidence="1">
    <location>
        <begin position="73"/>
        <end position="94"/>
    </location>
</feature>
<dbReference type="AlphaFoldDB" id="A0A5D0NFM7"/>
<sequence length="289" mass="29947">MIPVIFGILAGASNALASVLQRRAAKTAPESDAFKPALILDMLRNPLWLGGIGALIAAFLLQAVALSTGGMSLVQPLLAVELPFTMVLIGWLPPRGLKRVPWTAVALLTVGLGALLFALSPDESYHVPHAAAWIIATAASVGCVAGLVALAWVIRGPVRAVLLGVGTSVSFALTAAFMNEATHDFERGIRAVVTSWQLYAMAVAGLASVYLLQNALHSGTLVAVQPALTVSDPVASIILGVGLFGENVRDGPWTIVQVIGMALILLGSVGIARSPLLHQEHGVTPARTG</sequence>
<evidence type="ECO:0000256" key="1">
    <source>
        <dbReference type="SAM" id="Phobius"/>
    </source>
</evidence>
<dbReference type="PANTHER" id="PTHR40761:SF1">
    <property type="entry name" value="CONSERVED INTEGRAL MEMBRANE ALANINE VALINE AND LEUCINE RICH PROTEIN-RELATED"/>
    <property type="match status" value="1"/>
</dbReference>
<accession>A0A5D0NFM7</accession>
<evidence type="ECO:0008006" key="4">
    <source>
        <dbReference type="Google" id="ProtNLM"/>
    </source>
</evidence>
<feature type="transmembrane region" description="Helical" evidence="1">
    <location>
        <begin position="100"/>
        <end position="119"/>
    </location>
</feature>
<organism evidence="2 3">
    <name type="scientific">Actinomadura chibensis</name>
    <dbReference type="NCBI Taxonomy" id="392828"/>
    <lineage>
        <taxon>Bacteria</taxon>
        <taxon>Bacillati</taxon>
        <taxon>Actinomycetota</taxon>
        <taxon>Actinomycetes</taxon>
        <taxon>Streptosporangiales</taxon>
        <taxon>Thermomonosporaceae</taxon>
        <taxon>Actinomadura</taxon>
    </lineage>
</organism>
<feature type="transmembrane region" description="Helical" evidence="1">
    <location>
        <begin position="131"/>
        <end position="154"/>
    </location>
</feature>